<evidence type="ECO:0000256" key="8">
    <source>
        <dbReference type="PIRSR" id="PIRSR036421-1"/>
    </source>
</evidence>
<dbReference type="EMBL" id="CP001472">
    <property type="protein sequence ID" value="ACO33706.1"/>
    <property type="molecule type" value="Genomic_DNA"/>
</dbReference>
<dbReference type="Gene3D" id="2.30.42.10">
    <property type="match status" value="1"/>
</dbReference>
<evidence type="ECO:0000256" key="3">
    <source>
        <dbReference type="ARBA" id="ARBA00022490"/>
    </source>
</evidence>
<dbReference type="Pfam" id="PF14684">
    <property type="entry name" value="Tricorn_C1"/>
    <property type="match status" value="1"/>
</dbReference>
<name>C1F403_ACIC5</name>
<protein>
    <recommendedName>
        <fullName evidence="7">Tricorn protease homolog</fullName>
        <ecNumber evidence="7">3.4.21.-</ecNumber>
    </recommendedName>
</protein>
<dbReference type="GO" id="GO:0008236">
    <property type="term" value="F:serine-type peptidase activity"/>
    <property type="evidence" value="ECO:0007669"/>
    <property type="project" value="UniProtKB-UniRule"/>
</dbReference>
<keyword evidence="5 7" id="KW-0378">Hydrolase</keyword>
<accession>C1F403</accession>
<keyword evidence="4 7" id="KW-0645">Protease</keyword>
<dbReference type="Gene3D" id="2.120.10.30">
    <property type="entry name" value="TolB, C-terminal domain"/>
    <property type="match status" value="1"/>
</dbReference>
<evidence type="ECO:0000256" key="6">
    <source>
        <dbReference type="ARBA" id="ARBA00022825"/>
    </source>
</evidence>
<sequence length="1099" mass="119437">MQITPVTVLQITIPAVPQLVVRSVIPLKSRNVFAFAATLFASSVLWAAAAPVQPKPSLTQPALSPDGQEIAFASGGDIWTVPAKGGDAHLLISNPATESRPLYSPDGSKIAFISTRTGGGDIYVLTLATGQLQRITYGDTLEQLDAWSADGKWIYFTNGASDIDYNTDVYRVSAEGGTPMPVSAESYLAEFESAPSPDGKSVVMMAKGISDQQWWRDGHAHIDDTELWWKSLAPGGAYRVLVPDDAKHAWPMWSASGKTIYYMSDKTGPENLWSVSSNGGAEKQLTHFTNGRVLWPSIGDHGKTIVFERELTIWKMNTATGKAEQVPVELRGSPSGLGVEHEAVSHFSEMALSPDGKKLAVIAHGDVYVTTEKDGGEAIRITRTPQMEASLHWSPDSTKLIYTSMRDGNSDIYEYNFDGSKETQLTHGTAQCEHPRWNPDGKAIAYIRDRKQVHLLTLASGKDEVLATDKMWSPDLEFSPAGDWLAYTIYGYDGFRNIKVVPTKGGAARSITFLANGETADQMAWSPDGKYLLFATAQRSENFDMARVDLTLHVPQYQENQFYDLFKSPTEPKNPKSPAESTTSGKDAAAKTKDKKPASKAKPVNIVFDGIRDRLSLLPLGLSATQPVISPDGKTLIFQAEVAGEDNLYSWSLKENPKTPPVARQLTASHGDKSNVQFMPDSKTIVFLENGHVMKLAVDGGHATPIPVTADYTVNFNVEKNVVFNEAWSDLERRYYNPSMNGQNWKAIHAEFAPFIAGVATPDELRSDINLMIGRLNSSHSGIYGGGHHAPEVGRLGLRFDRADYDAGKGLVVSEVIPLGPANVGGIQVGDKLVSVNGQTIGADTDFNALMENTIGRRTVLEVATGSAAPRKVIVKPINLGAEKNLLYRAWVEKERAYVNKISGGKLGYVHMAAMEGDSLKQLYLDLDAQNESKEGVIVDVRNNDGGFVNGYAIDVFARKNYIMLTPRGLPTSPARQLLGQRALGKPTVLVTNQSTLSDGEDFTEGYEALHLGKVVGVPTAGWIIYTGGTNLIDGSYLRLPMIEVQTMGGQNMELHPRPVNVEAVRKPGETEDGTDSQLATAVKVLLAQIEQGKAGAKK</sequence>
<dbReference type="Pfam" id="PF26550">
    <property type="entry name" value="Tricorn_2nd"/>
    <property type="match status" value="1"/>
</dbReference>
<reference evidence="12 13" key="1">
    <citation type="journal article" date="2009" name="Appl. Environ. Microbiol.">
        <title>Three genomes from the phylum Acidobacteria provide insight into the lifestyles of these microorganisms in soils.</title>
        <authorList>
            <person name="Ward N.L."/>
            <person name="Challacombe J.F."/>
            <person name="Janssen P.H."/>
            <person name="Henrissat B."/>
            <person name="Coutinho P.M."/>
            <person name="Wu M."/>
            <person name="Xie G."/>
            <person name="Haft D.H."/>
            <person name="Sait M."/>
            <person name="Badger J."/>
            <person name="Barabote R.D."/>
            <person name="Bradley B."/>
            <person name="Brettin T.S."/>
            <person name="Brinkac L.M."/>
            <person name="Bruce D."/>
            <person name="Creasy T."/>
            <person name="Daugherty S.C."/>
            <person name="Davidsen T.M."/>
            <person name="DeBoy R.T."/>
            <person name="Detter J.C."/>
            <person name="Dodson R.J."/>
            <person name="Durkin A.S."/>
            <person name="Ganapathy A."/>
            <person name="Gwinn-Giglio M."/>
            <person name="Han C.S."/>
            <person name="Khouri H."/>
            <person name="Kiss H."/>
            <person name="Kothari S.P."/>
            <person name="Madupu R."/>
            <person name="Nelson K.E."/>
            <person name="Nelson W.C."/>
            <person name="Paulsen I."/>
            <person name="Penn K."/>
            <person name="Ren Q."/>
            <person name="Rosovitz M.J."/>
            <person name="Selengut J.D."/>
            <person name="Shrivastava S."/>
            <person name="Sullivan S.A."/>
            <person name="Tapia R."/>
            <person name="Thompson L.S."/>
            <person name="Watkins K.L."/>
            <person name="Yang Q."/>
            <person name="Yu C."/>
            <person name="Zafar N."/>
            <person name="Zhou L."/>
            <person name="Kuske C.R."/>
        </authorList>
    </citation>
    <scope>NUCLEOTIDE SEQUENCE [LARGE SCALE GENOMIC DNA]</scope>
    <source>
        <strain evidence="13">ATCC 51196 / DSM 11244 / BCRC 80197 / JCM 7670 / NBRC 15755 / NCIMB 13165 / 161</strain>
    </source>
</reference>
<gene>
    <name evidence="12" type="ordered locus">ACP_2948</name>
</gene>
<evidence type="ECO:0000256" key="7">
    <source>
        <dbReference type="PIRNR" id="PIRNR036421"/>
    </source>
</evidence>
<feature type="domain" description="PDZ" evidence="11">
    <location>
        <begin position="794"/>
        <end position="841"/>
    </location>
</feature>
<dbReference type="InterPro" id="IPR041489">
    <property type="entry name" value="PDZ_6"/>
</dbReference>
<organism evidence="12 13">
    <name type="scientific">Acidobacterium capsulatum (strain ATCC 51196 / DSM 11244 / BCRC 80197 / JCM 7670 / NBRC 15755 / NCIMB 13165 / 161)</name>
    <dbReference type="NCBI Taxonomy" id="240015"/>
    <lineage>
        <taxon>Bacteria</taxon>
        <taxon>Pseudomonadati</taxon>
        <taxon>Acidobacteriota</taxon>
        <taxon>Terriglobia</taxon>
        <taxon>Terriglobales</taxon>
        <taxon>Acidobacteriaceae</taxon>
        <taxon>Acidobacterium</taxon>
    </lineage>
</organism>
<dbReference type="eggNOG" id="COG0793">
    <property type="taxonomic scope" value="Bacteria"/>
</dbReference>
<dbReference type="SMART" id="SM00245">
    <property type="entry name" value="TSPc"/>
    <property type="match status" value="1"/>
</dbReference>
<keyword evidence="3 7" id="KW-0963">Cytoplasm</keyword>
<evidence type="ECO:0000256" key="2">
    <source>
        <dbReference type="ARBA" id="ARBA00008524"/>
    </source>
</evidence>
<dbReference type="InterPro" id="IPR036034">
    <property type="entry name" value="PDZ_sf"/>
</dbReference>
<proteinExistence type="inferred from homology"/>
<dbReference type="SUPFAM" id="SSF50156">
    <property type="entry name" value="PDZ domain-like"/>
    <property type="match status" value="1"/>
</dbReference>
<feature type="active site" description="Charge relay system" evidence="8">
    <location>
        <position position="1054"/>
    </location>
</feature>
<dbReference type="eggNOG" id="COG4946">
    <property type="taxonomic scope" value="Bacteria"/>
</dbReference>
<dbReference type="HOGENOM" id="CLU_005503_0_0_0"/>
<dbReference type="PROSITE" id="PS50106">
    <property type="entry name" value="PDZ"/>
    <property type="match status" value="1"/>
</dbReference>
<evidence type="ECO:0000256" key="5">
    <source>
        <dbReference type="ARBA" id="ARBA00022801"/>
    </source>
</evidence>
<dbReference type="InterPro" id="IPR011042">
    <property type="entry name" value="6-blade_b-propeller_TolB-like"/>
</dbReference>
<dbReference type="Pfam" id="PF17820">
    <property type="entry name" value="PDZ_6"/>
    <property type="match status" value="1"/>
</dbReference>
<dbReference type="Gene3D" id="3.90.226.10">
    <property type="entry name" value="2-enoyl-CoA Hydratase, Chain A, domain 1"/>
    <property type="match status" value="1"/>
</dbReference>
<dbReference type="InterPro" id="IPR005151">
    <property type="entry name" value="Tail-specific_protease"/>
</dbReference>
<keyword evidence="13" id="KW-1185">Reference proteome</keyword>
<evidence type="ECO:0000256" key="4">
    <source>
        <dbReference type="ARBA" id="ARBA00022670"/>
    </source>
</evidence>
<evidence type="ECO:0000259" key="11">
    <source>
        <dbReference type="PROSITE" id="PS50106"/>
    </source>
</evidence>
<dbReference type="Pfam" id="PF26549">
    <property type="entry name" value="Tricorn_N"/>
    <property type="match status" value="1"/>
</dbReference>
<dbReference type="Gene3D" id="3.30.750.44">
    <property type="match status" value="1"/>
</dbReference>
<comment type="subcellular location">
    <subcellularLocation>
        <location evidence="1 7">Cytoplasm</location>
    </subcellularLocation>
</comment>
<feature type="region of interest" description="Disordered" evidence="10">
    <location>
        <begin position="566"/>
        <end position="599"/>
    </location>
</feature>
<dbReference type="PANTHER" id="PTHR43253">
    <property type="entry name" value="TRICORN PROTEASE HOMOLOG 2-RELATED"/>
    <property type="match status" value="1"/>
</dbReference>
<dbReference type="AlphaFoldDB" id="C1F403"/>
<feature type="compositionally biased region" description="Basic and acidic residues" evidence="10">
    <location>
        <begin position="588"/>
        <end position="597"/>
    </location>
</feature>
<dbReference type="InParanoid" id="C1F403"/>
<feature type="site" description="Transition state stabilizer; via amide nitrogen" evidence="9">
    <location>
        <position position="999"/>
    </location>
</feature>
<dbReference type="Pfam" id="PF03572">
    <property type="entry name" value="Peptidase_S41"/>
    <property type="match status" value="1"/>
</dbReference>
<dbReference type="OrthoDB" id="9812068at2"/>
<dbReference type="SUPFAM" id="SSF52096">
    <property type="entry name" value="ClpP/crotonase"/>
    <property type="match status" value="1"/>
</dbReference>
<dbReference type="PANTHER" id="PTHR43253:SF1">
    <property type="entry name" value="TRICORN PROTEASE HOMOLOG 2-RELATED"/>
    <property type="match status" value="1"/>
</dbReference>
<evidence type="ECO:0000313" key="13">
    <source>
        <dbReference type="Proteomes" id="UP000002207"/>
    </source>
</evidence>
<dbReference type="InterPro" id="IPR029045">
    <property type="entry name" value="ClpP/crotonase-like_dom_sf"/>
</dbReference>
<dbReference type="EC" id="3.4.21.-" evidence="7"/>
<evidence type="ECO:0000313" key="12">
    <source>
        <dbReference type="EMBL" id="ACO33706.1"/>
    </source>
</evidence>
<feature type="active site" description="Nucleophile" evidence="8">
    <location>
        <position position="998"/>
    </location>
</feature>
<dbReference type="Gene3D" id="2.120.10.60">
    <property type="entry name" value="Tricorn protease N-terminal domain"/>
    <property type="match status" value="2"/>
</dbReference>
<dbReference type="STRING" id="240015.ACP_2948"/>
<dbReference type="KEGG" id="aca:ACP_2948"/>
<evidence type="ECO:0000256" key="1">
    <source>
        <dbReference type="ARBA" id="ARBA00004496"/>
    </source>
</evidence>
<evidence type="ECO:0000256" key="10">
    <source>
        <dbReference type="SAM" id="MobiDB-lite"/>
    </source>
</evidence>
<dbReference type="InterPro" id="IPR001478">
    <property type="entry name" value="PDZ"/>
</dbReference>
<evidence type="ECO:0000256" key="9">
    <source>
        <dbReference type="PIRSR" id="PIRSR036421-3"/>
    </source>
</evidence>
<dbReference type="SUPFAM" id="SSF69304">
    <property type="entry name" value="Tricorn protease N-terminal domain"/>
    <property type="match status" value="1"/>
</dbReference>
<dbReference type="GO" id="GO:0006508">
    <property type="term" value="P:proteolysis"/>
    <property type="evidence" value="ECO:0007669"/>
    <property type="project" value="UniProtKB-UniRule"/>
</dbReference>
<comment type="function">
    <text evidence="7">Degrades oligopeptides.</text>
</comment>
<dbReference type="PIRSF" id="PIRSF036421">
    <property type="entry name" value="Tricorn_protease"/>
    <property type="match status" value="1"/>
</dbReference>
<dbReference type="SUPFAM" id="SSF82171">
    <property type="entry name" value="DPP6 N-terminal domain-like"/>
    <property type="match status" value="1"/>
</dbReference>
<dbReference type="InterPro" id="IPR012393">
    <property type="entry name" value="Tricorn_protease"/>
</dbReference>
<comment type="similarity">
    <text evidence="2 7">Belongs to the peptidase S41B family.</text>
</comment>
<dbReference type="Gene3D" id="2.140.10.30">
    <property type="entry name" value="Dipeptidylpeptidase IV, N-terminal domain"/>
    <property type="match status" value="1"/>
</dbReference>
<feature type="active site" description="Charge relay system" evidence="8">
    <location>
        <position position="780"/>
    </location>
</feature>
<dbReference type="SMART" id="SM00228">
    <property type="entry name" value="PDZ"/>
    <property type="match status" value="1"/>
</dbReference>
<dbReference type="CDD" id="cd07562">
    <property type="entry name" value="Peptidase_S41_TRI"/>
    <property type="match status" value="1"/>
</dbReference>
<keyword evidence="6 7" id="KW-0720">Serine protease</keyword>
<dbReference type="InterPro" id="IPR028204">
    <property type="entry name" value="Tricorn_C1"/>
</dbReference>
<dbReference type="GO" id="GO:0005737">
    <property type="term" value="C:cytoplasm"/>
    <property type="evidence" value="ECO:0007669"/>
    <property type="project" value="UniProtKB-SubCell"/>
</dbReference>
<dbReference type="Proteomes" id="UP000002207">
    <property type="component" value="Chromosome"/>
</dbReference>